<dbReference type="EMBL" id="BSXV01001845">
    <property type="protein sequence ID" value="GME94111.1"/>
    <property type="molecule type" value="Genomic_DNA"/>
</dbReference>
<gene>
    <name evidence="1" type="ORF">Cboi01_000339700</name>
</gene>
<evidence type="ECO:0000313" key="2">
    <source>
        <dbReference type="Proteomes" id="UP001165101"/>
    </source>
</evidence>
<comment type="caution">
    <text evidence="1">The sequence shown here is derived from an EMBL/GenBank/DDBJ whole genome shotgun (WGS) entry which is preliminary data.</text>
</comment>
<evidence type="ECO:0000313" key="1">
    <source>
        <dbReference type="EMBL" id="GME94111.1"/>
    </source>
</evidence>
<organism evidence="1 2">
    <name type="scientific">Candida boidinii</name>
    <name type="common">Yeast</name>
    <dbReference type="NCBI Taxonomy" id="5477"/>
    <lineage>
        <taxon>Eukaryota</taxon>
        <taxon>Fungi</taxon>
        <taxon>Dikarya</taxon>
        <taxon>Ascomycota</taxon>
        <taxon>Saccharomycotina</taxon>
        <taxon>Pichiomycetes</taxon>
        <taxon>Pichiales</taxon>
        <taxon>Pichiaceae</taxon>
        <taxon>Ogataea</taxon>
        <taxon>Ogataea/Candida clade</taxon>
    </lineage>
</organism>
<sequence>MSSFTAINVKENEDEIDIEEHTRELQIESGYKLFQDALKFQKLNDFKTAHKLYDELFKMDIIKSNNYSLNPNIENLKYLCYRNIGFLKFYELVSECSERKVNEQSNVKITKRKEQKVGNEDKHENNTQFETKKVDESSLQNITSDKLSSGEKAEKAENRDTKVKIEDGGKLLNTIESDVTGDSIEIDEEIDPSDHEVYDRLLSLVEDLITSLNHGDADSELIELLYSIFKYYQLTKLERYSLEYMITSNSSELSVSNSNNMNFSTVGFENEDYSRILESIKNNTCRFLMPNLSRTLNQYTKLLKKIGILDDNNVIMKKLKRFGNYLPENKFIRELESLDLDFIKFDEIRNLTELEDTFLEFKVENKKDVGIEWDDFIYQLNECLPRYRGKTKIYDNYILTKSPIEGLKIKVNFDEDIVKLDKTVEKVDVREQDSLNPLKYTDEEEKNGKSIDKQSLEATKDSSDNIANEDPVSSLDLDNTTTSQRVSKRLNRTRNETVIPQIDVDTFKTQERVFNILNQYLEDLNDQDERNIGNFKITNILPLVFKDLNLDAEFVGENGENEKKMLINDPYLYDFWFMLQNWGDDQTEVLLASADIGSKSSANNSSSRVARNKSNSTPSNSANGLGVTSTNWIRAS</sequence>
<accession>A0ACB5TT11</accession>
<name>A0ACB5TT11_CANBO</name>
<proteinExistence type="predicted"/>
<dbReference type="Proteomes" id="UP001165101">
    <property type="component" value="Unassembled WGS sequence"/>
</dbReference>
<reference evidence="1" key="1">
    <citation type="submission" date="2023-04" db="EMBL/GenBank/DDBJ databases">
        <title>Candida boidinii NBRC 1967.</title>
        <authorList>
            <person name="Ichikawa N."/>
            <person name="Sato H."/>
            <person name="Tonouchi N."/>
        </authorList>
    </citation>
    <scope>NUCLEOTIDE SEQUENCE</scope>
    <source>
        <strain evidence="1">NBRC 1967</strain>
    </source>
</reference>
<keyword evidence="2" id="KW-1185">Reference proteome</keyword>
<protein>
    <submittedName>
        <fullName evidence="1">Unnamed protein product</fullName>
    </submittedName>
</protein>